<evidence type="ECO:0000313" key="4">
    <source>
        <dbReference type="Proteomes" id="UP001597413"/>
    </source>
</evidence>
<evidence type="ECO:0000256" key="1">
    <source>
        <dbReference type="ARBA" id="ARBA00023002"/>
    </source>
</evidence>
<protein>
    <submittedName>
        <fullName evidence="3">Aldehyde dehydrogenase family protein</fullName>
    </submittedName>
</protein>
<dbReference type="InterPro" id="IPR016161">
    <property type="entry name" value="Ald_DH/histidinol_DH"/>
</dbReference>
<dbReference type="SUPFAM" id="SSF53720">
    <property type="entry name" value="ALDH-like"/>
    <property type="match status" value="2"/>
</dbReference>
<feature type="domain" description="Aldehyde dehydrogenase" evidence="2">
    <location>
        <begin position="500"/>
        <end position="696"/>
    </location>
</feature>
<dbReference type="Gene3D" id="3.40.605.10">
    <property type="entry name" value="Aldehyde Dehydrogenase, Chain A, domain 1"/>
    <property type="match status" value="2"/>
</dbReference>
<evidence type="ECO:0000259" key="2">
    <source>
        <dbReference type="Pfam" id="PF00171"/>
    </source>
</evidence>
<dbReference type="PANTHER" id="PTHR11699">
    <property type="entry name" value="ALDEHYDE DEHYDROGENASE-RELATED"/>
    <property type="match status" value="1"/>
</dbReference>
<dbReference type="InterPro" id="IPR016163">
    <property type="entry name" value="Ald_DH_C"/>
</dbReference>
<name>A0ABW5A7X3_9RHOB</name>
<keyword evidence="4" id="KW-1185">Reference proteome</keyword>
<dbReference type="InterPro" id="IPR015590">
    <property type="entry name" value="Aldehyde_DH_dom"/>
</dbReference>
<dbReference type="Gene3D" id="3.40.309.10">
    <property type="entry name" value="Aldehyde Dehydrogenase, Chain A, domain 2"/>
    <property type="match status" value="1"/>
</dbReference>
<dbReference type="InterPro" id="IPR016162">
    <property type="entry name" value="Ald_DH_N"/>
</dbReference>
<dbReference type="RefSeq" id="WP_377389838.1">
    <property type="nucleotide sequence ID" value="NZ_JBHUIX010000011.1"/>
</dbReference>
<feature type="domain" description="Aldehyde dehydrogenase" evidence="2">
    <location>
        <begin position="48"/>
        <end position="483"/>
    </location>
</feature>
<evidence type="ECO:0000313" key="3">
    <source>
        <dbReference type="EMBL" id="MFD2174393.1"/>
    </source>
</evidence>
<dbReference type="Proteomes" id="UP001597413">
    <property type="component" value="Unassembled WGS sequence"/>
</dbReference>
<sequence>MPSVTDILDTMDYGPAPEAPEEALSWLGLHSPFGHFINGAFTAAGPGFASLNPATGAVLAEVSQAGARDVAAATAAARAAAPGWAALPDHARATALMALARTLRKRQRFFALLTALDTGTPFADVIETDLPRAIRDFAHAAGRAETRTTDFLGRAPFGCVGLVLPGDLPLPMLTGHLALALAAGATVVVKPSEHSPLCALALAALCTEAGLPPGVVNVITGDGATGAALAQADIDALTFVGRAETARGLRLAMAGSGKALSLALHGKSTHIVFADADLDAAVEGVVETVWCRTGAFAPVGGRLLVAEAALDCFTEKLVERMERLTLGDPLDGGTDLGALLHPGRRDQVQARVSEARAAGASLVQPEMALPAAGAFCPPVLLLGTEPANPSYSAEIPGPVATLTSFRTPAEALELANSFRTGLAATIWTENTTLAQEIAQEVIAGVVGINTPPRADAAAPAGGMRESGAARMGGAAGLKSFLQPSPVPGCAEPAASGGGASQAAAVDTAVSAALKASGWGKKSATSRAETLYALAEALASRADALAAKLSAAGHDPEHATQAVALAFRVAALADRATGERIAAQAKTLTLTQQAPLGVIGIACPTAQPVLGFAALVLPALAMGNSVVALPAPPLADLAGLVHGAGLPAGALTLISGPRDDLAGTLARHDGVDALWYAGTAAGAAGVTRESTGNLKALWCPTERDWSAQPLSETLEQAVQIKTIWARYGA</sequence>
<dbReference type="EMBL" id="JBHUIX010000011">
    <property type="protein sequence ID" value="MFD2174393.1"/>
    <property type="molecule type" value="Genomic_DNA"/>
</dbReference>
<reference evidence="4" key="1">
    <citation type="journal article" date="2019" name="Int. J. Syst. Evol. Microbiol.">
        <title>The Global Catalogue of Microorganisms (GCM) 10K type strain sequencing project: providing services to taxonomists for standard genome sequencing and annotation.</title>
        <authorList>
            <consortium name="The Broad Institute Genomics Platform"/>
            <consortium name="The Broad Institute Genome Sequencing Center for Infectious Disease"/>
            <person name="Wu L."/>
            <person name="Ma J."/>
        </authorList>
    </citation>
    <scope>NUCLEOTIDE SEQUENCE [LARGE SCALE GENOMIC DNA]</scope>
    <source>
        <strain evidence="4">CCUG 55131</strain>
    </source>
</reference>
<keyword evidence="1" id="KW-0560">Oxidoreductase</keyword>
<accession>A0ABW5A7X3</accession>
<proteinExistence type="predicted"/>
<gene>
    <name evidence="3" type="ORF">ACFSM0_09855</name>
</gene>
<dbReference type="Pfam" id="PF00171">
    <property type="entry name" value="Aldedh"/>
    <property type="match status" value="2"/>
</dbReference>
<comment type="caution">
    <text evidence="3">The sequence shown here is derived from an EMBL/GenBank/DDBJ whole genome shotgun (WGS) entry which is preliminary data.</text>
</comment>
<organism evidence="3 4">
    <name type="scientific">Rhodobacter lacus</name>
    <dbReference type="NCBI Taxonomy" id="1641972"/>
    <lineage>
        <taxon>Bacteria</taxon>
        <taxon>Pseudomonadati</taxon>
        <taxon>Pseudomonadota</taxon>
        <taxon>Alphaproteobacteria</taxon>
        <taxon>Rhodobacterales</taxon>
        <taxon>Rhodobacter group</taxon>
        <taxon>Rhodobacter</taxon>
    </lineage>
</organism>